<proteinExistence type="predicted"/>
<evidence type="ECO:0000256" key="2">
    <source>
        <dbReference type="SAM" id="Phobius"/>
    </source>
</evidence>
<dbReference type="OrthoDB" id="7833467at2"/>
<dbReference type="EMBL" id="QOHR01000004">
    <property type="protein sequence ID" value="REC57996.1"/>
    <property type="molecule type" value="Genomic_DNA"/>
</dbReference>
<keyword evidence="4" id="KW-1185">Reference proteome</keyword>
<feature type="region of interest" description="Disordered" evidence="1">
    <location>
        <begin position="1"/>
        <end position="24"/>
    </location>
</feature>
<gene>
    <name evidence="3" type="ORF">DRV84_05280</name>
</gene>
<organism evidence="3 4">
    <name type="scientific">Rhodosalinus sediminis</name>
    <dbReference type="NCBI Taxonomy" id="1940533"/>
    <lineage>
        <taxon>Bacteria</taxon>
        <taxon>Pseudomonadati</taxon>
        <taxon>Pseudomonadota</taxon>
        <taxon>Alphaproteobacteria</taxon>
        <taxon>Rhodobacterales</taxon>
        <taxon>Paracoccaceae</taxon>
        <taxon>Rhodosalinus</taxon>
    </lineage>
</organism>
<evidence type="ECO:0000313" key="4">
    <source>
        <dbReference type="Proteomes" id="UP000257131"/>
    </source>
</evidence>
<protein>
    <submittedName>
        <fullName evidence="3">Uncharacterized protein</fullName>
    </submittedName>
</protein>
<keyword evidence="2" id="KW-1133">Transmembrane helix</keyword>
<accession>A0A3D9BX90</accession>
<evidence type="ECO:0000313" key="3">
    <source>
        <dbReference type="EMBL" id="REC57996.1"/>
    </source>
</evidence>
<feature type="compositionally biased region" description="Low complexity" evidence="1">
    <location>
        <begin position="138"/>
        <end position="150"/>
    </location>
</feature>
<dbReference type="RefSeq" id="WP_115978833.1">
    <property type="nucleotide sequence ID" value="NZ_QOHR01000004.1"/>
</dbReference>
<evidence type="ECO:0000256" key="1">
    <source>
        <dbReference type="SAM" id="MobiDB-lite"/>
    </source>
</evidence>
<keyword evidence="2" id="KW-0812">Transmembrane</keyword>
<dbReference type="AlphaFoldDB" id="A0A3D9BX90"/>
<keyword evidence="2" id="KW-0472">Membrane</keyword>
<sequence length="338" mass="35802">MADPRGPGRTPLDRHDPPEATGPETRAAAGLSLAWLLLAGAALFLAGDGTAAHGGALTALALAVPVGLIWVAAMAARAARATGDESRRLRAAIETIRESQTPPRDTQGAADPALARTLEEIAAAQRATQAAIAALAEARQAAPEPARQAPPETPHAETPRAEAPPAEAQPSLALGAEDTPARTLGAEDFIRALNFPETAEDRAGFAALRRALRDRRTAQFVTAAQDVLTLLSQEGLYMDDLAPDRAHPDLWRRFAAGERGRAVAALGGVHDRDALALAADRMRQDPIFRDATHHFLRLFDQRFAEFAETASDAEIAAFADTRTARAFMVLGRATGTFD</sequence>
<dbReference type="Proteomes" id="UP000257131">
    <property type="component" value="Unassembled WGS sequence"/>
</dbReference>
<name>A0A3D9BX90_9RHOB</name>
<feature type="transmembrane region" description="Helical" evidence="2">
    <location>
        <begin position="27"/>
        <end position="47"/>
    </location>
</feature>
<feature type="region of interest" description="Disordered" evidence="1">
    <location>
        <begin position="138"/>
        <end position="171"/>
    </location>
</feature>
<reference evidence="3 4" key="1">
    <citation type="journal article" date="2017" name="Int. J. Syst. Evol. Microbiol.">
        <title>Rhodosalinus sediminis gen. nov., sp. nov., isolated from marine saltern.</title>
        <authorList>
            <person name="Guo L.Y."/>
            <person name="Ling S.K."/>
            <person name="Li C.M."/>
            <person name="Chen G.J."/>
            <person name="Du Z.J."/>
        </authorList>
    </citation>
    <scope>NUCLEOTIDE SEQUENCE [LARGE SCALE GENOMIC DNA]</scope>
    <source>
        <strain evidence="3 4">WDN1C137</strain>
    </source>
</reference>
<feature type="transmembrane region" description="Helical" evidence="2">
    <location>
        <begin position="59"/>
        <end position="79"/>
    </location>
</feature>
<comment type="caution">
    <text evidence="3">The sequence shown here is derived from an EMBL/GenBank/DDBJ whole genome shotgun (WGS) entry which is preliminary data.</text>
</comment>